<organism evidence="1 2">
    <name type="scientific">Tsuneonella suprasediminis</name>
    <dbReference type="NCBI Taxonomy" id="2306996"/>
    <lineage>
        <taxon>Bacteria</taxon>
        <taxon>Pseudomonadati</taxon>
        <taxon>Pseudomonadota</taxon>
        <taxon>Alphaproteobacteria</taxon>
        <taxon>Sphingomonadales</taxon>
        <taxon>Erythrobacteraceae</taxon>
        <taxon>Tsuneonella</taxon>
    </lineage>
</organism>
<comment type="caution">
    <text evidence="1">The sequence shown here is derived from an EMBL/GenBank/DDBJ whole genome shotgun (WGS) entry which is preliminary data.</text>
</comment>
<accession>A0A419R339</accession>
<keyword evidence="2" id="KW-1185">Reference proteome</keyword>
<dbReference type="RefSeq" id="WP_120109366.1">
    <property type="nucleotide sequence ID" value="NZ_RAHJ01000018.1"/>
</dbReference>
<name>A0A419R339_9SPHN</name>
<reference evidence="1 2" key="1">
    <citation type="submission" date="2018-09" db="EMBL/GenBank/DDBJ databases">
        <title>Altererythrobacter sp.Ery1 and Ery12, the genome sequencing of novel strains in genus Alterythrobacter.</title>
        <authorList>
            <person name="Cheng H."/>
            <person name="Wu Y.-H."/>
            <person name="Fang C."/>
            <person name="Xu X.-W."/>
        </authorList>
    </citation>
    <scope>NUCLEOTIDE SEQUENCE [LARGE SCALE GENOMIC DNA]</scope>
    <source>
        <strain evidence="1 2">Ery12</strain>
    </source>
</reference>
<protein>
    <recommendedName>
        <fullName evidence="3">RepB-like DNA primase domain-containing protein</fullName>
    </recommendedName>
</protein>
<evidence type="ECO:0008006" key="3">
    <source>
        <dbReference type="Google" id="ProtNLM"/>
    </source>
</evidence>
<evidence type="ECO:0000313" key="2">
    <source>
        <dbReference type="Proteomes" id="UP000284322"/>
    </source>
</evidence>
<dbReference type="Gene3D" id="3.30.70.1790">
    <property type="entry name" value="RepB DNA-primase, N-terminal domain"/>
    <property type="match status" value="1"/>
</dbReference>
<gene>
    <name evidence="1" type="ORF">D6858_09530</name>
</gene>
<dbReference type="EMBL" id="RAHJ01000018">
    <property type="protein sequence ID" value="RJX68143.1"/>
    <property type="molecule type" value="Genomic_DNA"/>
</dbReference>
<evidence type="ECO:0000313" key="1">
    <source>
        <dbReference type="EMBL" id="RJX68143.1"/>
    </source>
</evidence>
<proteinExistence type="predicted"/>
<dbReference type="AlphaFoldDB" id="A0A419R339"/>
<dbReference type="Proteomes" id="UP000284322">
    <property type="component" value="Unassembled WGS sequence"/>
</dbReference>
<sequence>MGDNTESHAGDEGRSVEAGPFDDTLNFLRLMRHDGRCVLSAICPDGGGIETRTFELDAPEPMRAWLYRWNGKRNLYWTPNTVKADADPNRKPSEADIEWLDMLFVDADPGKRHDWTEERQRIRSAFESFDPPPSAIVDSGNGFQAFWLLVPEDRQFIGGHPVAIAEAKLYNVALRDKLGGDNCQSLDHLMRLPGTRNLPNKKKRDAGRVERASLVVKWPTA</sequence>
<dbReference type="OrthoDB" id="8215052at2"/>